<name>A0ABV2STY5_9FLAO</name>
<gene>
    <name evidence="2" type="ORF">ABXZ36_08015</name>
</gene>
<evidence type="ECO:0000256" key="1">
    <source>
        <dbReference type="SAM" id="Phobius"/>
    </source>
</evidence>
<dbReference type="Proteomes" id="UP001549799">
    <property type="component" value="Unassembled WGS sequence"/>
</dbReference>
<organism evidence="2 3">
    <name type="scientific">Sediminicola arcticus</name>
    <dbReference type="NCBI Taxonomy" id="1574308"/>
    <lineage>
        <taxon>Bacteria</taxon>
        <taxon>Pseudomonadati</taxon>
        <taxon>Bacteroidota</taxon>
        <taxon>Flavobacteriia</taxon>
        <taxon>Flavobacteriales</taxon>
        <taxon>Flavobacteriaceae</taxon>
        <taxon>Sediminicola</taxon>
    </lineage>
</organism>
<evidence type="ECO:0008006" key="4">
    <source>
        <dbReference type="Google" id="ProtNLM"/>
    </source>
</evidence>
<keyword evidence="1" id="KW-0812">Transmembrane</keyword>
<dbReference type="EMBL" id="JBEXAE010000003">
    <property type="protein sequence ID" value="MET6990592.1"/>
    <property type="molecule type" value="Genomic_DNA"/>
</dbReference>
<dbReference type="RefSeq" id="WP_354614988.1">
    <property type="nucleotide sequence ID" value="NZ_JBEXAE010000003.1"/>
</dbReference>
<comment type="caution">
    <text evidence="2">The sequence shown here is derived from an EMBL/GenBank/DDBJ whole genome shotgun (WGS) entry which is preliminary data.</text>
</comment>
<keyword evidence="1" id="KW-1133">Transmembrane helix</keyword>
<protein>
    <recommendedName>
        <fullName evidence="4">DUF3278 domain-containing protein</fullName>
    </recommendedName>
</protein>
<feature type="transmembrane region" description="Helical" evidence="1">
    <location>
        <begin position="71"/>
        <end position="92"/>
    </location>
</feature>
<evidence type="ECO:0000313" key="3">
    <source>
        <dbReference type="Proteomes" id="UP001549799"/>
    </source>
</evidence>
<dbReference type="InterPro" id="IPR036259">
    <property type="entry name" value="MFS_trans_sf"/>
</dbReference>
<keyword evidence="1" id="KW-0472">Membrane</keyword>
<proteinExistence type="predicted"/>
<feature type="transmembrane region" description="Helical" evidence="1">
    <location>
        <begin position="160"/>
        <end position="179"/>
    </location>
</feature>
<reference evidence="2 3" key="1">
    <citation type="submission" date="2024-07" db="EMBL/GenBank/DDBJ databases">
        <title>The genome sequence of type strain Sediminicola arcticus GDMCC 1.2805.</title>
        <authorList>
            <person name="Liu Y."/>
        </authorList>
    </citation>
    <scope>NUCLEOTIDE SEQUENCE [LARGE SCALE GENOMIC DNA]</scope>
    <source>
        <strain evidence="2 3">GDMCC 1.2805</strain>
    </source>
</reference>
<dbReference type="SUPFAM" id="SSF103473">
    <property type="entry name" value="MFS general substrate transporter"/>
    <property type="match status" value="1"/>
</dbReference>
<keyword evidence="3" id="KW-1185">Reference proteome</keyword>
<sequence>MDLEEIQAVWSEMSDQLKHQKKLTDKIILDMTQDRYTRKFRTISIAETFGAIICFIAALYMLFYFNTLDIWYLQVCGVLSIAFLIGLPIVTLRSLKNIQKINITEKNIKDTLISYSKAKNKVLMIQRLGIYLSFIFMMTCLPVFSKLMKGKDIFQQGTFPLWYVVIMGVFIALFARWGYACYKKTTNSAEALLKELELD</sequence>
<feature type="transmembrane region" description="Helical" evidence="1">
    <location>
        <begin position="128"/>
        <end position="148"/>
    </location>
</feature>
<feature type="transmembrane region" description="Helical" evidence="1">
    <location>
        <begin position="45"/>
        <end position="65"/>
    </location>
</feature>
<accession>A0ABV2STY5</accession>
<evidence type="ECO:0000313" key="2">
    <source>
        <dbReference type="EMBL" id="MET6990592.1"/>
    </source>
</evidence>